<gene>
    <name evidence="1" type="ORF">PCON_11022</name>
</gene>
<accession>U4LUE2</accession>
<reference evidence="1 2" key="1">
    <citation type="journal article" date="2013" name="PLoS Genet.">
        <title>The genome and development-dependent transcriptomes of Pyronema confluens: a window into fungal evolution.</title>
        <authorList>
            <person name="Traeger S."/>
            <person name="Altegoer F."/>
            <person name="Freitag M."/>
            <person name="Gabaldon T."/>
            <person name="Kempken F."/>
            <person name="Kumar A."/>
            <person name="Marcet-Houben M."/>
            <person name="Poggeler S."/>
            <person name="Stajich J.E."/>
            <person name="Nowrousian M."/>
        </authorList>
    </citation>
    <scope>NUCLEOTIDE SEQUENCE [LARGE SCALE GENOMIC DNA]</scope>
    <source>
        <strain evidence="2">CBS 100304</strain>
        <tissue evidence="1">Vegetative mycelium</tissue>
    </source>
</reference>
<dbReference type="AlphaFoldDB" id="U4LUE2"/>
<sequence length="34" mass="3991">MVADHHRQALPLFGLPLRRKSLCRKKRRPATACY</sequence>
<organism evidence="1 2">
    <name type="scientific">Pyronema omphalodes (strain CBS 100304)</name>
    <name type="common">Pyronema confluens</name>
    <dbReference type="NCBI Taxonomy" id="1076935"/>
    <lineage>
        <taxon>Eukaryota</taxon>
        <taxon>Fungi</taxon>
        <taxon>Dikarya</taxon>
        <taxon>Ascomycota</taxon>
        <taxon>Pezizomycotina</taxon>
        <taxon>Pezizomycetes</taxon>
        <taxon>Pezizales</taxon>
        <taxon>Pyronemataceae</taxon>
        <taxon>Pyronema</taxon>
    </lineage>
</organism>
<keyword evidence="2" id="KW-1185">Reference proteome</keyword>
<evidence type="ECO:0000313" key="1">
    <source>
        <dbReference type="EMBL" id="CCX31581.1"/>
    </source>
</evidence>
<protein>
    <submittedName>
        <fullName evidence="1">Uncharacterized protein</fullName>
    </submittedName>
</protein>
<evidence type="ECO:0000313" key="2">
    <source>
        <dbReference type="Proteomes" id="UP000018144"/>
    </source>
</evidence>
<proteinExistence type="predicted"/>
<name>U4LUE2_PYROM</name>
<dbReference type="EMBL" id="HF935615">
    <property type="protein sequence ID" value="CCX31581.1"/>
    <property type="molecule type" value="Genomic_DNA"/>
</dbReference>
<dbReference type="Proteomes" id="UP000018144">
    <property type="component" value="Unassembled WGS sequence"/>
</dbReference>